<dbReference type="EMBL" id="CACVKT020009033">
    <property type="protein sequence ID" value="CAC5419487.1"/>
    <property type="molecule type" value="Genomic_DNA"/>
</dbReference>
<dbReference type="OrthoDB" id="6130865at2759"/>
<evidence type="ECO:0000313" key="3">
    <source>
        <dbReference type="EMBL" id="CAC5419487.1"/>
    </source>
</evidence>
<dbReference type="InterPro" id="IPR007110">
    <property type="entry name" value="Ig-like_dom"/>
</dbReference>
<dbReference type="SUPFAM" id="SSF48726">
    <property type="entry name" value="Immunoglobulin"/>
    <property type="match status" value="1"/>
</dbReference>
<feature type="domain" description="Ig-like" evidence="2">
    <location>
        <begin position="22"/>
        <end position="128"/>
    </location>
</feature>
<dbReference type="InterPro" id="IPR013783">
    <property type="entry name" value="Ig-like_fold"/>
</dbReference>
<organism evidence="3 4">
    <name type="scientific">Mytilus coruscus</name>
    <name type="common">Sea mussel</name>
    <dbReference type="NCBI Taxonomy" id="42192"/>
    <lineage>
        <taxon>Eukaryota</taxon>
        <taxon>Metazoa</taxon>
        <taxon>Spiralia</taxon>
        <taxon>Lophotrochozoa</taxon>
        <taxon>Mollusca</taxon>
        <taxon>Bivalvia</taxon>
        <taxon>Autobranchia</taxon>
        <taxon>Pteriomorphia</taxon>
        <taxon>Mytilida</taxon>
        <taxon>Mytiloidea</taxon>
        <taxon>Mytilidae</taxon>
        <taxon>Mytilinae</taxon>
        <taxon>Mytilus</taxon>
    </lineage>
</organism>
<evidence type="ECO:0000256" key="1">
    <source>
        <dbReference type="ARBA" id="ARBA00023157"/>
    </source>
</evidence>
<dbReference type="InterPro" id="IPR036179">
    <property type="entry name" value="Ig-like_dom_sf"/>
</dbReference>
<evidence type="ECO:0000313" key="4">
    <source>
        <dbReference type="Proteomes" id="UP000507470"/>
    </source>
</evidence>
<evidence type="ECO:0000259" key="2">
    <source>
        <dbReference type="PROSITE" id="PS50835"/>
    </source>
</evidence>
<reference evidence="3 4" key="1">
    <citation type="submission" date="2020-06" db="EMBL/GenBank/DDBJ databases">
        <authorList>
            <person name="Li R."/>
            <person name="Bekaert M."/>
        </authorList>
    </citation>
    <scope>NUCLEOTIDE SEQUENCE [LARGE SCALE GENOMIC DNA]</scope>
    <source>
        <strain evidence="4">wild</strain>
    </source>
</reference>
<accession>A0A6J8EGW1</accession>
<sequence length="160" mass="17942">MTIRTPISFYTEFSSIILYCIPIKQVNLKSIPNDINPTDILSGSSQQFSCTTDEGRPSSRIQWYMAGVNITDDAIVQADTCNPGCNNRVISSSVLIYTGHITDNGKTIYCTAFNIDAEGVRSQYRAINILFLQMHEDSIYNTAVEHSNSEVYETELIEPR</sequence>
<dbReference type="Gene3D" id="2.60.40.10">
    <property type="entry name" value="Immunoglobulins"/>
    <property type="match status" value="1"/>
</dbReference>
<dbReference type="Proteomes" id="UP000507470">
    <property type="component" value="Unassembled WGS sequence"/>
</dbReference>
<protein>
    <recommendedName>
        <fullName evidence="2">Ig-like domain-containing protein</fullName>
    </recommendedName>
</protein>
<dbReference type="InterPro" id="IPR013162">
    <property type="entry name" value="CD80_C2-set"/>
</dbReference>
<name>A0A6J8EGW1_MYTCO</name>
<keyword evidence="1" id="KW-1015">Disulfide bond</keyword>
<dbReference type="PROSITE" id="PS50835">
    <property type="entry name" value="IG_LIKE"/>
    <property type="match status" value="1"/>
</dbReference>
<gene>
    <name evidence="3" type="ORF">MCOR_51817</name>
</gene>
<dbReference type="AlphaFoldDB" id="A0A6J8EGW1"/>
<dbReference type="Pfam" id="PF08205">
    <property type="entry name" value="C2-set_2"/>
    <property type="match status" value="1"/>
</dbReference>
<keyword evidence="4" id="KW-1185">Reference proteome</keyword>
<proteinExistence type="predicted"/>